<protein>
    <submittedName>
        <fullName evidence="8">NAD(P)/FAD-dependent oxidoreductase</fullName>
    </submittedName>
</protein>
<accession>A0ABT3TEB5</accession>
<keyword evidence="9" id="KW-1185">Reference proteome</keyword>
<evidence type="ECO:0000256" key="3">
    <source>
        <dbReference type="ARBA" id="ARBA00022630"/>
    </source>
</evidence>
<keyword evidence="7" id="KW-0503">Monooxygenase</keyword>
<proteinExistence type="inferred from homology"/>
<keyword evidence="3" id="KW-0285">Flavoprotein</keyword>
<evidence type="ECO:0000313" key="8">
    <source>
        <dbReference type="EMBL" id="MCX2980131.1"/>
    </source>
</evidence>
<dbReference type="PRINTS" id="PR00411">
    <property type="entry name" value="PNDRDTASEI"/>
</dbReference>
<evidence type="ECO:0000256" key="5">
    <source>
        <dbReference type="ARBA" id="ARBA00022857"/>
    </source>
</evidence>
<name>A0ABT3TEB5_9GAMM</name>
<dbReference type="Proteomes" id="UP001143362">
    <property type="component" value="Unassembled WGS sequence"/>
</dbReference>
<dbReference type="Pfam" id="PF13738">
    <property type="entry name" value="Pyr_redox_3"/>
    <property type="match status" value="1"/>
</dbReference>
<organism evidence="8 9">
    <name type="scientific">Candidatus Litorirhabdus singularis</name>
    <dbReference type="NCBI Taxonomy" id="2518993"/>
    <lineage>
        <taxon>Bacteria</taxon>
        <taxon>Pseudomonadati</taxon>
        <taxon>Pseudomonadota</taxon>
        <taxon>Gammaproteobacteria</taxon>
        <taxon>Cellvibrionales</taxon>
        <taxon>Halieaceae</taxon>
        <taxon>Candidatus Litorirhabdus</taxon>
    </lineage>
</organism>
<evidence type="ECO:0000256" key="6">
    <source>
        <dbReference type="ARBA" id="ARBA00023002"/>
    </source>
</evidence>
<dbReference type="EMBL" id="SHNN01000001">
    <property type="protein sequence ID" value="MCX2980131.1"/>
    <property type="molecule type" value="Genomic_DNA"/>
</dbReference>
<sequence>MNAPTQATDTVADTTSIEALRERYRVERDKRLRGDGNDQYIEVDGEFSHYIDDPYVKPGFSRDPVKRQVDVVLIGGGFGGLQAGARLREAGVEDIVIVEKGGDFGGTWYWNRYPGAQCDVESYVYLPLLEELNYVPTQKYAQAPEILAHSRAIAKHYRLYDDALLQTEVTKMQWDESTCRWQVTTDRGDVLAARFIAMANGPLNRPKLPGIPGIESFRGHSFHTSRWDYDYTGGDADGGLDKLRDKRVAIIGTGATAVQCVPHLAATAQQLFVFQRTPSGIDVRDNCATDPQWAAGLEPGWQRARMENFNALVSGVPQAEDMVNDGWTDIVGKTLRMLHEGANDASGRSLAETLELANAEKMNEIRARCNQLIADPETADKLKPWYAMFCKRPCFHDEYLQSFNNANVTLIDTDGEGVTRINEHSIVAAGQEYEVDCIIYATGFEVGTSYERRAGYEMIGSAGRSLTDKWSEGINSLHGMAVNEFPNCFIMSQMQGGFTVNYPHMLDELAVHIAHIVSHAQQHGIERVEATTEAEQGWTQTIVDKGMNGAVLGGETCTPGYYNNEGQPNPLAAQAAPYGEGPIAFFELLRQWREAGDFSGLKLESTDAGQH</sequence>
<comment type="caution">
    <text evidence="8">The sequence shown here is derived from an EMBL/GenBank/DDBJ whole genome shotgun (WGS) entry which is preliminary data.</text>
</comment>
<dbReference type="PANTHER" id="PTHR43098:SF4">
    <property type="entry name" value="BLR3857 PROTEIN"/>
    <property type="match status" value="1"/>
</dbReference>
<keyword evidence="5" id="KW-0521">NADP</keyword>
<dbReference type="InterPro" id="IPR036188">
    <property type="entry name" value="FAD/NAD-bd_sf"/>
</dbReference>
<dbReference type="Gene3D" id="3.50.50.60">
    <property type="entry name" value="FAD/NAD(P)-binding domain"/>
    <property type="match status" value="2"/>
</dbReference>
<evidence type="ECO:0000256" key="2">
    <source>
        <dbReference type="ARBA" id="ARBA00010139"/>
    </source>
</evidence>
<reference evidence="8" key="1">
    <citation type="submission" date="2019-02" db="EMBL/GenBank/DDBJ databases">
        <authorList>
            <person name="Li S.-H."/>
        </authorList>
    </citation>
    <scope>NUCLEOTIDE SEQUENCE</scope>
    <source>
        <strain evidence="8">IMCC14734</strain>
    </source>
</reference>
<comment type="similarity">
    <text evidence="2">Belongs to the FAD-binding monooxygenase family.</text>
</comment>
<evidence type="ECO:0000256" key="1">
    <source>
        <dbReference type="ARBA" id="ARBA00001974"/>
    </source>
</evidence>
<evidence type="ECO:0000256" key="4">
    <source>
        <dbReference type="ARBA" id="ARBA00022827"/>
    </source>
</evidence>
<dbReference type="PANTHER" id="PTHR43098">
    <property type="entry name" value="L-ORNITHINE N(5)-MONOOXYGENASE-RELATED"/>
    <property type="match status" value="1"/>
</dbReference>
<comment type="cofactor">
    <cofactor evidence="1">
        <name>FAD</name>
        <dbReference type="ChEBI" id="CHEBI:57692"/>
    </cofactor>
</comment>
<keyword evidence="6" id="KW-0560">Oxidoreductase</keyword>
<gene>
    <name evidence="8" type="ORF">EYC98_04535</name>
</gene>
<dbReference type="SUPFAM" id="SSF51905">
    <property type="entry name" value="FAD/NAD(P)-binding domain"/>
    <property type="match status" value="1"/>
</dbReference>
<dbReference type="InterPro" id="IPR050775">
    <property type="entry name" value="FAD-binding_Monooxygenases"/>
</dbReference>
<dbReference type="RefSeq" id="WP_279244110.1">
    <property type="nucleotide sequence ID" value="NZ_SHNN01000001.1"/>
</dbReference>
<evidence type="ECO:0000313" key="9">
    <source>
        <dbReference type="Proteomes" id="UP001143362"/>
    </source>
</evidence>
<keyword evidence="4" id="KW-0274">FAD</keyword>
<evidence type="ECO:0000256" key="7">
    <source>
        <dbReference type="ARBA" id="ARBA00023033"/>
    </source>
</evidence>